<dbReference type="EMBL" id="KQ085934">
    <property type="protein sequence ID" value="KLO15078.1"/>
    <property type="molecule type" value="Genomic_DNA"/>
</dbReference>
<reference evidence="1 2" key="1">
    <citation type="submission" date="2015-04" db="EMBL/GenBank/DDBJ databases">
        <title>Complete genome sequence of Schizopora paradoxa KUC8140, a cosmopolitan wood degrader in East Asia.</title>
        <authorList>
            <consortium name="DOE Joint Genome Institute"/>
            <person name="Min B."/>
            <person name="Park H."/>
            <person name="Jang Y."/>
            <person name="Kim J.-J."/>
            <person name="Kim K.H."/>
            <person name="Pangilinan J."/>
            <person name="Lipzen A."/>
            <person name="Riley R."/>
            <person name="Grigoriev I.V."/>
            <person name="Spatafora J.W."/>
            <person name="Choi I.-G."/>
        </authorList>
    </citation>
    <scope>NUCLEOTIDE SEQUENCE [LARGE SCALE GENOMIC DNA]</scope>
    <source>
        <strain evidence="1 2">KUC8140</strain>
    </source>
</reference>
<evidence type="ECO:0000313" key="2">
    <source>
        <dbReference type="Proteomes" id="UP000053477"/>
    </source>
</evidence>
<sequence>MREILTANGRRLDPLFLLLLPTKCFLRVACWQTCKGTDGHETQPSFFHGHSPSRNA</sequence>
<dbReference type="InParanoid" id="A0A0H2S018"/>
<accession>A0A0H2S018</accession>
<protein>
    <submittedName>
        <fullName evidence="1">Uncharacterized protein</fullName>
    </submittedName>
</protein>
<dbReference type="AlphaFoldDB" id="A0A0H2S018"/>
<proteinExistence type="predicted"/>
<organism evidence="1 2">
    <name type="scientific">Schizopora paradoxa</name>
    <dbReference type="NCBI Taxonomy" id="27342"/>
    <lineage>
        <taxon>Eukaryota</taxon>
        <taxon>Fungi</taxon>
        <taxon>Dikarya</taxon>
        <taxon>Basidiomycota</taxon>
        <taxon>Agaricomycotina</taxon>
        <taxon>Agaricomycetes</taxon>
        <taxon>Hymenochaetales</taxon>
        <taxon>Schizoporaceae</taxon>
        <taxon>Schizopora</taxon>
    </lineage>
</organism>
<evidence type="ECO:0000313" key="1">
    <source>
        <dbReference type="EMBL" id="KLO15078.1"/>
    </source>
</evidence>
<gene>
    <name evidence="1" type="ORF">SCHPADRAFT_279498</name>
</gene>
<name>A0A0H2S018_9AGAM</name>
<keyword evidence="2" id="KW-1185">Reference proteome</keyword>
<dbReference type="Proteomes" id="UP000053477">
    <property type="component" value="Unassembled WGS sequence"/>
</dbReference>